<evidence type="ECO:0000313" key="2">
    <source>
        <dbReference type="Proteomes" id="UP001177021"/>
    </source>
</evidence>
<protein>
    <submittedName>
        <fullName evidence="1">Uncharacterized protein</fullName>
    </submittedName>
</protein>
<sequence length="91" mass="10481">MSINTPTLQKKIIWKKISLSSLLSCSLLSLKDELQPEFFMLFVFRRPTAVILRFRLVADEPSPPSNMNHRAGIITTQKNPKIYVETLFFAI</sequence>
<comment type="caution">
    <text evidence="1">The sequence shown here is derived from an EMBL/GenBank/DDBJ whole genome shotgun (WGS) entry which is preliminary data.</text>
</comment>
<name>A0ACB0KMM5_TRIPR</name>
<reference evidence="1" key="1">
    <citation type="submission" date="2023-10" db="EMBL/GenBank/DDBJ databases">
        <authorList>
            <person name="Rodriguez Cubillos JULIANA M."/>
            <person name="De Vega J."/>
        </authorList>
    </citation>
    <scope>NUCLEOTIDE SEQUENCE</scope>
</reference>
<gene>
    <name evidence="1" type="ORF">MILVUS5_LOCUS24127</name>
</gene>
<dbReference type="Proteomes" id="UP001177021">
    <property type="component" value="Unassembled WGS sequence"/>
</dbReference>
<keyword evidence="2" id="KW-1185">Reference proteome</keyword>
<evidence type="ECO:0000313" key="1">
    <source>
        <dbReference type="EMBL" id="CAJ2657579.1"/>
    </source>
</evidence>
<dbReference type="EMBL" id="CASHSV030000311">
    <property type="protein sequence ID" value="CAJ2657579.1"/>
    <property type="molecule type" value="Genomic_DNA"/>
</dbReference>
<accession>A0ACB0KMM5</accession>
<proteinExistence type="predicted"/>
<organism evidence="1 2">
    <name type="scientific">Trifolium pratense</name>
    <name type="common">Red clover</name>
    <dbReference type="NCBI Taxonomy" id="57577"/>
    <lineage>
        <taxon>Eukaryota</taxon>
        <taxon>Viridiplantae</taxon>
        <taxon>Streptophyta</taxon>
        <taxon>Embryophyta</taxon>
        <taxon>Tracheophyta</taxon>
        <taxon>Spermatophyta</taxon>
        <taxon>Magnoliopsida</taxon>
        <taxon>eudicotyledons</taxon>
        <taxon>Gunneridae</taxon>
        <taxon>Pentapetalae</taxon>
        <taxon>rosids</taxon>
        <taxon>fabids</taxon>
        <taxon>Fabales</taxon>
        <taxon>Fabaceae</taxon>
        <taxon>Papilionoideae</taxon>
        <taxon>50 kb inversion clade</taxon>
        <taxon>NPAAA clade</taxon>
        <taxon>Hologalegina</taxon>
        <taxon>IRL clade</taxon>
        <taxon>Trifolieae</taxon>
        <taxon>Trifolium</taxon>
    </lineage>
</organism>